<dbReference type="Pfam" id="PF13590">
    <property type="entry name" value="DUF4136"/>
    <property type="match status" value="1"/>
</dbReference>
<sequence>MKRLMIAAGAAAALLLTGCATTIRSDVTTFHKWPAQIEDKSYVFEVPPPQDDTLEWRAYQDLVRGELAKLGFRDANGATPALTVSMRFTTTDMPVRVVEPVMSPFYGPMYAPRVAYFRARNGAIYRRYVGGGFYSPFYDPFWNPGYQVSIEHQYRRELQVGIKQARDGQRLFDVTVHNTSREMSTPALMPALVQSAFQGFPGPSGVARRVTLEQKEG</sequence>
<gene>
    <name evidence="3" type="ORF">LQ564_03375</name>
</gene>
<feature type="chain" id="PRO_5047449477" evidence="1">
    <location>
        <begin position="23"/>
        <end position="217"/>
    </location>
</feature>
<feature type="signal peptide" evidence="1">
    <location>
        <begin position="1"/>
        <end position="22"/>
    </location>
</feature>
<name>A0ABS8Q0S6_9BURK</name>
<protein>
    <submittedName>
        <fullName evidence="3">DUF4136 domain-containing protein</fullName>
    </submittedName>
</protein>
<feature type="domain" description="DUF4136" evidence="2">
    <location>
        <begin position="27"/>
        <end position="202"/>
    </location>
</feature>
<dbReference type="InterPro" id="IPR025411">
    <property type="entry name" value="DUF4136"/>
</dbReference>
<organism evidence="3 4">
    <name type="scientific">Massilia phyllostachyos</name>
    <dbReference type="NCBI Taxonomy" id="2898585"/>
    <lineage>
        <taxon>Bacteria</taxon>
        <taxon>Pseudomonadati</taxon>
        <taxon>Pseudomonadota</taxon>
        <taxon>Betaproteobacteria</taxon>
        <taxon>Burkholderiales</taxon>
        <taxon>Oxalobacteraceae</taxon>
        <taxon>Telluria group</taxon>
        <taxon>Massilia</taxon>
    </lineage>
</organism>
<dbReference type="RefSeq" id="WP_231056660.1">
    <property type="nucleotide sequence ID" value="NZ_JAJNOC010000001.1"/>
</dbReference>
<dbReference type="PROSITE" id="PS51257">
    <property type="entry name" value="PROKAR_LIPOPROTEIN"/>
    <property type="match status" value="1"/>
</dbReference>
<dbReference type="EMBL" id="JAJNOC010000001">
    <property type="protein sequence ID" value="MCD2515350.1"/>
    <property type="molecule type" value="Genomic_DNA"/>
</dbReference>
<dbReference type="Proteomes" id="UP001179361">
    <property type="component" value="Unassembled WGS sequence"/>
</dbReference>
<evidence type="ECO:0000259" key="2">
    <source>
        <dbReference type="Pfam" id="PF13590"/>
    </source>
</evidence>
<proteinExistence type="predicted"/>
<evidence type="ECO:0000313" key="3">
    <source>
        <dbReference type="EMBL" id="MCD2515350.1"/>
    </source>
</evidence>
<evidence type="ECO:0000313" key="4">
    <source>
        <dbReference type="Proteomes" id="UP001179361"/>
    </source>
</evidence>
<accession>A0ABS8Q0S6</accession>
<keyword evidence="4" id="KW-1185">Reference proteome</keyword>
<keyword evidence="1" id="KW-0732">Signal</keyword>
<evidence type="ECO:0000256" key="1">
    <source>
        <dbReference type="SAM" id="SignalP"/>
    </source>
</evidence>
<reference evidence="3" key="1">
    <citation type="submission" date="2021-11" db="EMBL/GenBank/DDBJ databases">
        <title>The complete genome of Massilia sp sp. G4R7.</title>
        <authorList>
            <person name="Liu L."/>
            <person name="Yue J."/>
            <person name="Yuan J."/>
            <person name="Yang F."/>
            <person name="Li L."/>
        </authorList>
    </citation>
    <scope>NUCLEOTIDE SEQUENCE</scope>
    <source>
        <strain evidence="3">G4R7</strain>
    </source>
</reference>
<comment type="caution">
    <text evidence="3">The sequence shown here is derived from an EMBL/GenBank/DDBJ whole genome shotgun (WGS) entry which is preliminary data.</text>
</comment>